<keyword evidence="5" id="KW-1185">Reference proteome</keyword>
<accession>A0AAI8VI46</accession>
<dbReference type="PRINTS" id="PR00412">
    <property type="entry name" value="EPOXHYDRLASE"/>
</dbReference>
<evidence type="ECO:0000256" key="1">
    <source>
        <dbReference type="ARBA" id="ARBA00022801"/>
    </source>
</evidence>
<gene>
    <name evidence="4" type="ORF">KHLLAP_LOCUS5790</name>
</gene>
<reference evidence="4" key="1">
    <citation type="submission" date="2023-10" db="EMBL/GenBank/DDBJ databases">
        <authorList>
            <person name="Hackl T."/>
        </authorList>
    </citation>
    <scope>NUCLEOTIDE SEQUENCE</scope>
</reference>
<dbReference type="InterPro" id="IPR000073">
    <property type="entry name" value="AB_hydrolase_1"/>
</dbReference>
<evidence type="ECO:0000259" key="3">
    <source>
        <dbReference type="Pfam" id="PF00561"/>
    </source>
</evidence>
<dbReference type="AlphaFoldDB" id="A0AAI8VI46"/>
<dbReference type="PANTHER" id="PTHR43798:SF31">
    <property type="entry name" value="AB HYDROLASE SUPERFAMILY PROTEIN YCLE"/>
    <property type="match status" value="1"/>
</dbReference>
<proteinExistence type="predicted"/>
<dbReference type="Gene3D" id="3.40.50.1820">
    <property type="entry name" value="alpha/beta hydrolase"/>
    <property type="match status" value="1"/>
</dbReference>
<dbReference type="PANTHER" id="PTHR43798">
    <property type="entry name" value="MONOACYLGLYCEROL LIPASE"/>
    <property type="match status" value="1"/>
</dbReference>
<evidence type="ECO:0000313" key="4">
    <source>
        <dbReference type="EMBL" id="CAJ2505322.1"/>
    </source>
</evidence>
<dbReference type="InterPro" id="IPR050266">
    <property type="entry name" value="AB_hydrolase_sf"/>
</dbReference>
<evidence type="ECO:0000313" key="5">
    <source>
        <dbReference type="Proteomes" id="UP001295740"/>
    </source>
</evidence>
<name>A0AAI8VI46_9PEZI</name>
<keyword evidence="1" id="KW-0378">Hydrolase</keyword>
<feature type="domain" description="AB hydrolase-1" evidence="3">
    <location>
        <begin position="32"/>
        <end position="274"/>
    </location>
</feature>
<dbReference type="GO" id="GO:0016787">
    <property type="term" value="F:hydrolase activity"/>
    <property type="evidence" value="ECO:0007669"/>
    <property type="project" value="UniProtKB-KW"/>
</dbReference>
<dbReference type="Pfam" id="PF00561">
    <property type="entry name" value="Abhydrolase_1"/>
    <property type="match status" value="1"/>
</dbReference>
<comment type="caution">
    <text evidence="4">The sequence shown here is derived from an EMBL/GenBank/DDBJ whole genome shotgun (WGS) entry which is preliminary data.</text>
</comment>
<dbReference type="SUPFAM" id="SSF53474">
    <property type="entry name" value="alpha/beta-Hydrolases"/>
    <property type="match status" value="1"/>
</dbReference>
<dbReference type="EMBL" id="CAUWAG010000007">
    <property type="protein sequence ID" value="CAJ2505322.1"/>
    <property type="molecule type" value="Genomic_DNA"/>
</dbReference>
<organism evidence="4 5">
    <name type="scientific">Anthostomella pinea</name>
    <dbReference type="NCBI Taxonomy" id="933095"/>
    <lineage>
        <taxon>Eukaryota</taxon>
        <taxon>Fungi</taxon>
        <taxon>Dikarya</taxon>
        <taxon>Ascomycota</taxon>
        <taxon>Pezizomycotina</taxon>
        <taxon>Sordariomycetes</taxon>
        <taxon>Xylariomycetidae</taxon>
        <taxon>Xylariales</taxon>
        <taxon>Xylariaceae</taxon>
        <taxon>Anthostomella</taxon>
    </lineage>
</organism>
<evidence type="ECO:0000256" key="2">
    <source>
        <dbReference type="SAM" id="MobiDB-lite"/>
    </source>
</evidence>
<dbReference type="GO" id="GO:0016020">
    <property type="term" value="C:membrane"/>
    <property type="evidence" value="ECO:0007669"/>
    <property type="project" value="TreeGrafter"/>
</dbReference>
<dbReference type="InterPro" id="IPR000639">
    <property type="entry name" value="Epox_hydrolase-like"/>
</dbReference>
<dbReference type="InterPro" id="IPR029058">
    <property type="entry name" value="AB_hydrolase_fold"/>
</dbReference>
<sequence>MATTTPLSGHVTASDGTKLRYTQEGPPGAPDLVFLPGWAQSATIFRKQVDYFKANFRVTTYDHRGHGESDKPAFGYHIARLAADLETLLSQLDLHEVTLIGHSMGATVVWSHWELYAHDRIARMVVVDMVPVVTSNPGWSEEEKATFVTLVAPGGSHGIANALTGLGGEATVGGMIKNLFTPDVDQADMDWVLSENLKLPLEHAAALFIDHAAADWRPMMSTINVPTLLVLSRGEALDPFPSVQWMASQIPESKLVVFEKGEKGSSHFMFWESPERFNRELGKFLASS</sequence>
<feature type="region of interest" description="Disordered" evidence="2">
    <location>
        <begin position="1"/>
        <end position="22"/>
    </location>
</feature>
<dbReference type="Proteomes" id="UP001295740">
    <property type="component" value="Unassembled WGS sequence"/>
</dbReference>
<protein>
    <submittedName>
        <fullName evidence="4">Uu.00g127160.m01.CDS01</fullName>
    </submittedName>
</protein>